<evidence type="ECO:0000313" key="3">
    <source>
        <dbReference type="Proteomes" id="UP000609531"/>
    </source>
</evidence>
<reference evidence="2" key="1">
    <citation type="submission" date="2020-12" db="EMBL/GenBank/DDBJ databases">
        <title>Bacterial taxonomy.</title>
        <authorList>
            <person name="Pan X."/>
        </authorList>
    </citation>
    <scope>NUCLEOTIDE SEQUENCE</scope>
    <source>
        <strain evidence="2">B2012</strain>
    </source>
</reference>
<dbReference type="EMBL" id="JAEKJA010000003">
    <property type="protein sequence ID" value="MBJ3774987.1"/>
    <property type="molecule type" value="Genomic_DNA"/>
</dbReference>
<name>A0A934MC82_9HYPH</name>
<proteinExistence type="predicted"/>
<dbReference type="RefSeq" id="WP_198880884.1">
    <property type="nucleotide sequence ID" value="NZ_JAEKJA010000003.1"/>
</dbReference>
<dbReference type="Proteomes" id="UP000609531">
    <property type="component" value="Unassembled WGS sequence"/>
</dbReference>
<gene>
    <name evidence="2" type="ORF">JCR33_04765</name>
</gene>
<accession>A0A934MC82</accession>
<keyword evidence="3" id="KW-1185">Reference proteome</keyword>
<feature type="compositionally biased region" description="Basic and acidic residues" evidence="1">
    <location>
        <begin position="1"/>
        <end position="14"/>
    </location>
</feature>
<evidence type="ECO:0000256" key="1">
    <source>
        <dbReference type="SAM" id="MobiDB-lite"/>
    </source>
</evidence>
<feature type="region of interest" description="Disordered" evidence="1">
    <location>
        <begin position="1"/>
        <end position="34"/>
    </location>
</feature>
<protein>
    <submittedName>
        <fullName evidence="2">Uncharacterized protein</fullName>
    </submittedName>
</protein>
<evidence type="ECO:0000313" key="2">
    <source>
        <dbReference type="EMBL" id="MBJ3774987.1"/>
    </source>
</evidence>
<organism evidence="2 3">
    <name type="scientific">Acuticoccus mangrovi</name>
    <dbReference type="NCBI Taxonomy" id="2796142"/>
    <lineage>
        <taxon>Bacteria</taxon>
        <taxon>Pseudomonadati</taxon>
        <taxon>Pseudomonadota</taxon>
        <taxon>Alphaproteobacteria</taxon>
        <taxon>Hyphomicrobiales</taxon>
        <taxon>Amorphaceae</taxon>
        <taxon>Acuticoccus</taxon>
    </lineage>
</organism>
<comment type="caution">
    <text evidence="2">The sequence shown here is derived from an EMBL/GenBank/DDBJ whole genome shotgun (WGS) entry which is preliminary data.</text>
</comment>
<dbReference type="AlphaFoldDB" id="A0A934MC82"/>
<sequence>MASDQHHPTNDDQRISPGDTLSESAAPPGPPQRLIGLRRTEGSHVTIHGFDPRTDGIDLRFAIALSEIAIREAGENCLIAVGEGRKMGQSMMLVGVGASAIGRTHFVNPRPEPMPGEPAPQSLPGWRRALVSLLASLRLRRRA</sequence>